<feature type="signal peptide" evidence="1">
    <location>
        <begin position="1"/>
        <end position="25"/>
    </location>
</feature>
<keyword evidence="1" id="KW-0732">Signal</keyword>
<feature type="chain" id="PRO_5002260385" evidence="1">
    <location>
        <begin position="26"/>
        <end position="152"/>
    </location>
</feature>
<dbReference type="OrthoDB" id="2339190at2759"/>
<accession>A0A0D2P6R3</accession>
<organism evidence="2 3">
    <name type="scientific">Hypholoma sublateritium (strain FD-334 SS-4)</name>
    <dbReference type="NCBI Taxonomy" id="945553"/>
    <lineage>
        <taxon>Eukaryota</taxon>
        <taxon>Fungi</taxon>
        <taxon>Dikarya</taxon>
        <taxon>Basidiomycota</taxon>
        <taxon>Agaricomycotina</taxon>
        <taxon>Agaricomycetes</taxon>
        <taxon>Agaricomycetidae</taxon>
        <taxon>Agaricales</taxon>
        <taxon>Agaricineae</taxon>
        <taxon>Strophariaceae</taxon>
        <taxon>Hypholoma</taxon>
    </lineage>
</organism>
<sequence length="152" mass="16661">MVYNYLSSRALLLIPLFMLVIGALAGPCMPCQASNRRDTPWDHRLAARGVYSPKITNPKHDTIWKPASDVNVTWDLHGFDKTSNSKGTLLLGYLEDGSESEHLDIEHPLASDFDISSGSMTIKCPEVAPGGEYIVVLIGDSGNRSPTFTIKK</sequence>
<dbReference type="Proteomes" id="UP000054270">
    <property type="component" value="Unassembled WGS sequence"/>
</dbReference>
<evidence type="ECO:0000313" key="3">
    <source>
        <dbReference type="Proteomes" id="UP000054270"/>
    </source>
</evidence>
<reference evidence="3" key="1">
    <citation type="submission" date="2014-04" db="EMBL/GenBank/DDBJ databases">
        <title>Evolutionary Origins and Diversification of the Mycorrhizal Mutualists.</title>
        <authorList>
            <consortium name="DOE Joint Genome Institute"/>
            <consortium name="Mycorrhizal Genomics Consortium"/>
            <person name="Kohler A."/>
            <person name="Kuo A."/>
            <person name="Nagy L.G."/>
            <person name="Floudas D."/>
            <person name="Copeland A."/>
            <person name="Barry K.W."/>
            <person name="Cichocki N."/>
            <person name="Veneault-Fourrey C."/>
            <person name="LaButti K."/>
            <person name="Lindquist E.A."/>
            <person name="Lipzen A."/>
            <person name="Lundell T."/>
            <person name="Morin E."/>
            <person name="Murat C."/>
            <person name="Riley R."/>
            <person name="Ohm R."/>
            <person name="Sun H."/>
            <person name="Tunlid A."/>
            <person name="Henrissat B."/>
            <person name="Grigoriev I.V."/>
            <person name="Hibbett D.S."/>
            <person name="Martin F."/>
        </authorList>
    </citation>
    <scope>NUCLEOTIDE SEQUENCE [LARGE SCALE GENOMIC DNA]</scope>
    <source>
        <strain evidence="3">FD-334 SS-4</strain>
    </source>
</reference>
<dbReference type="AlphaFoldDB" id="A0A0D2P6R3"/>
<gene>
    <name evidence="2" type="ORF">HYPSUDRAFT_162094</name>
</gene>
<dbReference type="OMA" id="AMEYDET"/>
<dbReference type="STRING" id="945553.A0A0D2P6R3"/>
<evidence type="ECO:0000256" key="1">
    <source>
        <dbReference type="SAM" id="SignalP"/>
    </source>
</evidence>
<keyword evidence="3" id="KW-1185">Reference proteome</keyword>
<dbReference type="EMBL" id="KN817537">
    <property type="protein sequence ID" value="KJA24351.1"/>
    <property type="molecule type" value="Genomic_DNA"/>
</dbReference>
<name>A0A0D2P6R3_HYPSF</name>
<protein>
    <submittedName>
        <fullName evidence="2">Uncharacterized protein</fullName>
    </submittedName>
</protein>
<proteinExistence type="predicted"/>
<evidence type="ECO:0000313" key="2">
    <source>
        <dbReference type="EMBL" id="KJA24351.1"/>
    </source>
</evidence>